<dbReference type="OrthoDB" id="5112462at2759"/>
<sequence length="300" mass="34221">MASNPEMPPGALAFAFQDSTSNFQLHKWTPTNGRLPRSLQALKQQLTLLNGYASPGYLVGSISSWAEGPLVNEENYEAFMADLYRLLRLRRRFNTIPERYWLFQFVVQRRKLSLDSESWPISPQALPTELPQESQCQPSQPKGAFTCFDQLPTELQVAIWLFSLPTRQITHIKHMKEPGLYIQPPPLPTTLLACRQSYDAALRYYKPLPSTDMEGESGRVLCNIETGILLLDQLEYRTDMGDDYKPGSGWCSCRGFHSHLNEQSHPWDSFRFVANFPSYTGGELTTGPDMRLDVRVQPKN</sequence>
<evidence type="ECO:0000313" key="2">
    <source>
        <dbReference type="EMBL" id="KAH7111967.1"/>
    </source>
</evidence>
<dbReference type="InterPro" id="IPR045518">
    <property type="entry name" value="2EXR"/>
</dbReference>
<dbReference type="AlphaFoldDB" id="A0A9P9D3T2"/>
<evidence type="ECO:0000313" key="3">
    <source>
        <dbReference type="Proteomes" id="UP000717696"/>
    </source>
</evidence>
<name>A0A9P9D3T2_9HYPO</name>
<gene>
    <name evidence="2" type="ORF">B0J13DRAFT_270629</name>
</gene>
<organism evidence="2 3">
    <name type="scientific">Dactylonectria estremocensis</name>
    <dbReference type="NCBI Taxonomy" id="1079267"/>
    <lineage>
        <taxon>Eukaryota</taxon>
        <taxon>Fungi</taxon>
        <taxon>Dikarya</taxon>
        <taxon>Ascomycota</taxon>
        <taxon>Pezizomycotina</taxon>
        <taxon>Sordariomycetes</taxon>
        <taxon>Hypocreomycetidae</taxon>
        <taxon>Hypocreales</taxon>
        <taxon>Nectriaceae</taxon>
        <taxon>Dactylonectria</taxon>
    </lineage>
</organism>
<dbReference type="PANTHER" id="PTHR35910:SF6">
    <property type="entry name" value="2EXR DOMAIN-CONTAINING PROTEIN"/>
    <property type="match status" value="1"/>
</dbReference>
<dbReference type="PANTHER" id="PTHR35910">
    <property type="entry name" value="2EXR DOMAIN-CONTAINING PROTEIN"/>
    <property type="match status" value="1"/>
</dbReference>
<keyword evidence="3" id="KW-1185">Reference proteome</keyword>
<reference evidence="2" key="1">
    <citation type="journal article" date="2021" name="Nat. Commun.">
        <title>Genetic determinants of endophytism in the Arabidopsis root mycobiome.</title>
        <authorList>
            <person name="Mesny F."/>
            <person name="Miyauchi S."/>
            <person name="Thiergart T."/>
            <person name="Pickel B."/>
            <person name="Atanasova L."/>
            <person name="Karlsson M."/>
            <person name="Huettel B."/>
            <person name="Barry K.W."/>
            <person name="Haridas S."/>
            <person name="Chen C."/>
            <person name="Bauer D."/>
            <person name="Andreopoulos W."/>
            <person name="Pangilinan J."/>
            <person name="LaButti K."/>
            <person name="Riley R."/>
            <person name="Lipzen A."/>
            <person name="Clum A."/>
            <person name="Drula E."/>
            <person name="Henrissat B."/>
            <person name="Kohler A."/>
            <person name="Grigoriev I.V."/>
            <person name="Martin F.M."/>
            <person name="Hacquard S."/>
        </authorList>
    </citation>
    <scope>NUCLEOTIDE SEQUENCE</scope>
    <source>
        <strain evidence="2">MPI-CAGE-AT-0021</strain>
    </source>
</reference>
<evidence type="ECO:0000259" key="1">
    <source>
        <dbReference type="Pfam" id="PF20150"/>
    </source>
</evidence>
<proteinExistence type="predicted"/>
<protein>
    <recommendedName>
        <fullName evidence="1">2EXR domain-containing protein</fullName>
    </recommendedName>
</protein>
<dbReference type="Proteomes" id="UP000717696">
    <property type="component" value="Unassembled WGS sequence"/>
</dbReference>
<dbReference type="Pfam" id="PF20150">
    <property type="entry name" value="2EXR"/>
    <property type="match status" value="1"/>
</dbReference>
<feature type="domain" description="2EXR" evidence="1">
    <location>
        <begin position="145"/>
        <end position="226"/>
    </location>
</feature>
<accession>A0A9P9D3T2</accession>
<comment type="caution">
    <text evidence="2">The sequence shown here is derived from an EMBL/GenBank/DDBJ whole genome shotgun (WGS) entry which is preliminary data.</text>
</comment>
<dbReference type="EMBL" id="JAGMUU010000053">
    <property type="protein sequence ID" value="KAH7111967.1"/>
    <property type="molecule type" value="Genomic_DNA"/>
</dbReference>